<reference evidence="8" key="1">
    <citation type="submission" date="2023-10" db="EMBL/GenBank/DDBJ databases">
        <authorList>
            <person name="Chen Y."/>
            <person name="Shah S."/>
            <person name="Dougan E. K."/>
            <person name="Thang M."/>
            <person name="Chan C."/>
        </authorList>
    </citation>
    <scope>NUCLEOTIDE SEQUENCE [LARGE SCALE GENOMIC DNA]</scope>
</reference>
<evidence type="ECO:0000256" key="4">
    <source>
        <dbReference type="ARBA" id="ARBA00023136"/>
    </source>
</evidence>
<dbReference type="Pfam" id="PF03798">
    <property type="entry name" value="TRAM_LAG1_CLN8"/>
    <property type="match status" value="1"/>
</dbReference>
<organism evidence="8 9">
    <name type="scientific">Prorocentrum cordatum</name>
    <dbReference type="NCBI Taxonomy" id="2364126"/>
    <lineage>
        <taxon>Eukaryota</taxon>
        <taxon>Sar</taxon>
        <taxon>Alveolata</taxon>
        <taxon>Dinophyceae</taxon>
        <taxon>Prorocentrales</taxon>
        <taxon>Prorocentraceae</taxon>
        <taxon>Prorocentrum</taxon>
    </lineage>
</organism>
<name>A0ABN9SDV4_9DINO</name>
<dbReference type="InterPro" id="IPR006634">
    <property type="entry name" value="TLC-dom"/>
</dbReference>
<keyword evidence="4 5" id="KW-0472">Membrane</keyword>
<protein>
    <recommendedName>
        <fullName evidence="7">TLC domain-containing protein</fullName>
    </recommendedName>
</protein>
<evidence type="ECO:0000256" key="2">
    <source>
        <dbReference type="ARBA" id="ARBA00022692"/>
    </source>
</evidence>
<evidence type="ECO:0000313" key="9">
    <source>
        <dbReference type="Proteomes" id="UP001189429"/>
    </source>
</evidence>
<evidence type="ECO:0000313" key="8">
    <source>
        <dbReference type="EMBL" id="CAK0829545.1"/>
    </source>
</evidence>
<dbReference type="Proteomes" id="UP001189429">
    <property type="component" value="Unassembled WGS sequence"/>
</dbReference>
<accession>A0ABN9SDV4</accession>
<comment type="subcellular location">
    <subcellularLocation>
        <location evidence="1">Membrane</location>
        <topology evidence="1">Multi-pass membrane protein</topology>
    </subcellularLocation>
</comment>
<feature type="transmembrane region" description="Helical" evidence="6">
    <location>
        <begin position="152"/>
        <end position="169"/>
    </location>
</feature>
<gene>
    <name evidence="8" type="ORF">PCOR1329_LOCUS28452</name>
</gene>
<feature type="transmembrane region" description="Helical" evidence="6">
    <location>
        <begin position="230"/>
        <end position="251"/>
    </location>
</feature>
<evidence type="ECO:0000256" key="6">
    <source>
        <dbReference type="SAM" id="Phobius"/>
    </source>
</evidence>
<dbReference type="InterPro" id="IPR016439">
    <property type="entry name" value="Lag1/Lac1-like"/>
</dbReference>
<evidence type="ECO:0000259" key="7">
    <source>
        <dbReference type="PROSITE" id="PS50922"/>
    </source>
</evidence>
<dbReference type="PROSITE" id="PS50922">
    <property type="entry name" value="TLC"/>
    <property type="match status" value="1"/>
</dbReference>
<evidence type="ECO:0000256" key="5">
    <source>
        <dbReference type="PROSITE-ProRule" id="PRU00205"/>
    </source>
</evidence>
<dbReference type="PANTHER" id="PTHR12560">
    <property type="entry name" value="LONGEVITY ASSURANCE FACTOR 1 LAG1"/>
    <property type="match status" value="1"/>
</dbReference>
<keyword evidence="3 6" id="KW-1133">Transmembrane helix</keyword>
<dbReference type="EMBL" id="CAUYUJ010010502">
    <property type="protein sequence ID" value="CAK0829545.1"/>
    <property type="molecule type" value="Genomic_DNA"/>
</dbReference>
<sequence>MGGAKDRALRALVAVALGWAATVGSGVREEVLSRQLRRPDEYPACSDLLAAAGIGLGLTVAQLLFRPVFSLVAQAMIVKKERWSHAMYGARVLRCCDAVFKFFYYAAMATWGASLLKDQPWAPWVLGGRGETRFCWTGSFPFQEVPEDLRRFYLTAVGYSFSEIAMLLLDRRLPDFWEMLLHHTISCYLVTFSYLLNYVRVGSLVIVLHGTTDVLIYASKAIVDTNWNHLIAVSYFGLITAFVWLRIYVFPVYLMRSAWVESIAEAGPGGIYGWGFLNFALCVLFLLHMYWLGLIVKSGLMFKRTGQARDLQSNLSSMDIKMEDAGVKKAM</sequence>
<dbReference type="SMART" id="SM00724">
    <property type="entry name" value="TLC"/>
    <property type="match status" value="1"/>
</dbReference>
<dbReference type="PANTHER" id="PTHR12560:SF0">
    <property type="entry name" value="LD18904P"/>
    <property type="match status" value="1"/>
</dbReference>
<feature type="transmembrane region" description="Helical" evidence="6">
    <location>
        <begin position="50"/>
        <end position="77"/>
    </location>
</feature>
<proteinExistence type="predicted"/>
<feature type="domain" description="TLC" evidence="7">
    <location>
        <begin position="90"/>
        <end position="304"/>
    </location>
</feature>
<evidence type="ECO:0000256" key="3">
    <source>
        <dbReference type="ARBA" id="ARBA00022989"/>
    </source>
</evidence>
<comment type="caution">
    <text evidence="8">The sequence shown here is derived from an EMBL/GenBank/DDBJ whole genome shotgun (WGS) entry which is preliminary data.</text>
</comment>
<feature type="transmembrane region" description="Helical" evidence="6">
    <location>
        <begin position="271"/>
        <end position="294"/>
    </location>
</feature>
<keyword evidence="9" id="KW-1185">Reference proteome</keyword>
<evidence type="ECO:0000256" key="1">
    <source>
        <dbReference type="ARBA" id="ARBA00004141"/>
    </source>
</evidence>
<feature type="transmembrane region" description="Helical" evidence="6">
    <location>
        <begin position="176"/>
        <end position="195"/>
    </location>
</feature>
<keyword evidence="2 5" id="KW-0812">Transmembrane</keyword>